<dbReference type="RefSeq" id="WP_118897858.1">
    <property type="nucleotide sequence ID" value="NZ_QOCV01000005.1"/>
</dbReference>
<reference evidence="1 2" key="1">
    <citation type="submission" date="2018-07" db="EMBL/GenBank/DDBJ databases">
        <title>Genome sequences of six Lactobacillus spp. isolated from bumble bee guts.</title>
        <authorList>
            <person name="Motta E.V.S."/>
            <person name="Moran N.A."/>
        </authorList>
    </citation>
    <scope>NUCLEOTIDE SEQUENCE [LARGE SCALE GENOMIC DNA]</scope>
    <source>
        <strain evidence="1 2">OCC3</strain>
    </source>
</reference>
<evidence type="ECO:0000313" key="2">
    <source>
        <dbReference type="Proteomes" id="UP000265862"/>
    </source>
</evidence>
<accession>A0A396SYN6</accession>
<evidence type="ECO:0000313" key="1">
    <source>
        <dbReference type="EMBL" id="RHW54709.1"/>
    </source>
</evidence>
<dbReference type="EMBL" id="QOCV01000005">
    <property type="protein sequence ID" value="RHW54709.1"/>
    <property type="molecule type" value="Genomic_DNA"/>
</dbReference>
<organism evidence="1 2">
    <name type="scientific">Lactobacillus bombicola</name>
    <dbReference type="NCBI Taxonomy" id="1505723"/>
    <lineage>
        <taxon>Bacteria</taxon>
        <taxon>Bacillati</taxon>
        <taxon>Bacillota</taxon>
        <taxon>Bacilli</taxon>
        <taxon>Lactobacillales</taxon>
        <taxon>Lactobacillaceae</taxon>
        <taxon>Lactobacillus</taxon>
    </lineage>
</organism>
<proteinExistence type="predicted"/>
<sequence length="225" mass="26724">MQPILSSLKLLRDDMKKNHEVITAITFKYPDKHPNCTFDALFTDYEEKTKKYQLLKIKFFNLSRQNGNSYQKSHPTLEVWANSNSINCKPYDIINFFNVIPNPNPNHKLTKKELSDIIQRFYKFLNRNIPTEVNRNLTRRQDEERDSQIKSMDDEPKKIYCCGVKRNAPGKHRTNFNAAKANRLRHDVYEEYKDDNTISFLFSEDKDKNKTLEQIRHNFAIAESR</sequence>
<dbReference type="AlphaFoldDB" id="A0A396SYN6"/>
<dbReference type="Proteomes" id="UP000265862">
    <property type="component" value="Unassembled WGS sequence"/>
</dbReference>
<name>A0A396SYN6_9LACO</name>
<dbReference type="Pfam" id="PF19503">
    <property type="entry name" value="DUF6037"/>
    <property type="match status" value="1"/>
</dbReference>
<gene>
    <name evidence="1" type="ORF">DS835_03650</name>
</gene>
<dbReference type="InterPro" id="IPR046100">
    <property type="entry name" value="DUF6037"/>
</dbReference>
<protein>
    <submittedName>
        <fullName evidence="1">Uncharacterized protein</fullName>
    </submittedName>
</protein>
<comment type="caution">
    <text evidence="1">The sequence shown here is derived from an EMBL/GenBank/DDBJ whole genome shotgun (WGS) entry which is preliminary data.</text>
</comment>